<dbReference type="EMBL" id="SOFF01000012">
    <property type="protein sequence ID" value="TFB93358.1"/>
    <property type="molecule type" value="Genomic_DNA"/>
</dbReference>
<gene>
    <name evidence="2" type="ORF">E3O10_03555</name>
</gene>
<evidence type="ECO:0000313" key="2">
    <source>
        <dbReference type="EMBL" id="TFB93358.1"/>
    </source>
</evidence>
<dbReference type="AlphaFoldDB" id="A0A1H8FGT4"/>
<comment type="caution">
    <text evidence="2">The sequence shown here is derived from an EMBL/GenBank/DDBJ whole genome shotgun (WGS) entry which is preliminary data.</text>
</comment>
<evidence type="ECO:0000259" key="1">
    <source>
        <dbReference type="Pfam" id="PF24831"/>
    </source>
</evidence>
<organism evidence="2 3">
    <name type="scientific">Cryobacterium luteum</name>
    <dbReference type="NCBI Taxonomy" id="1424661"/>
    <lineage>
        <taxon>Bacteria</taxon>
        <taxon>Bacillati</taxon>
        <taxon>Actinomycetota</taxon>
        <taxon>Actinomycetes</taxon>
        <taxon>Micrococcales</taxon>
        <taxon>Microbacteriaceae</taxon>
        <taxon>Cryobacterium</taxon>
    </lineage>
</organism>
<protein>
    <recommendedName>
        <fullName evidence="1">DUF7715 domain-containing protein</fullName>
    </recommendedName>
</protein>
<dbReference type="Proteomes" id="UP000297654">
    <property type="component" value="Unassembled WGS sequence"/>
</dbReference>
<keyword evidence="3" id="KW-1185">Reference proteome</keyword>
<reference evidence="2 3" key="1">
    <citation type="submission" date="2019-03" db="EMBL/GenBank/DDBJ databases">
        <title>Genomics of glacier-inhabiting Cryobacterium strains.</title>
        <authorList>
            <person name="Liu Q."/>
            <person name="Xin Y.-H."/>
        </authorList>
    </citation>
    <scope>NUCLEOTIDE SEQUENCE [LARGE SCALE GENOMIC DNA]</scope>
    <source>
        <strain evidence="2 3">Hh15</strain>
    </source>
</reference>
<feature type="domain" description="DUF7715" evidence="1">
    <location>
        <begin position="1"/>
        <end position="125"/>
    </location>
</feature>
<accession>A0A1H8FGT4</accession>
<proteinExistence type="predicted"/>
<evidence type="ECO:0000313" key="3">
    <source>
        <dbReference type="Proteomes" id="UP000297654"/>
    </source>
</evidence>
<name>A0A1H8FGT4_9MICO</name>
<sequence>MQVLVATKATQGARRSDFAHCINGELVWVLDACAASRRNPDGRCPCGRSFRGLSSDEETTTALVKNFAELTRNEYAKALHVSHDDSCAVCRVRPFSQVVDELIRLAGLWPVGTVVERRGYTLHERFQLWPAAG</sequence>
<dbReference type="Pfam" id="PF24831">
    <property type="entry name" value="DUF7715"/>
    <property type="match status" value="1"/>
</dbReference>
<dbReference type="RefSeq" id="WP_092109234.1">
    <property type="nucleotide sequence ID" value="NZ_FOCN01000006.1"/>
</dbReference>
<dbReference type="OrthoDB" id="3476326at2"/>
<dbReference type="InterPro" id="IPR056132">
    <property type="entry name" value="DUF7715"/>
</dbReference>